<dbReference type="Proteomes" id="UP000071392">
    <property type="component" value="Unassembled WGS sequence"/>
</dbReference>
<organism evidence="1 2">
    <name type="scientific">Cephaloticoccus capnophilus</name>
    <dbReference type="NCBI Taxonomy" id="1548208"/>
    <lineage>
        <taxon>Bacteria</taxon>
        <taxon>Pseudomonadati</taxon>
        <taxon>Verrucomicrobiota</taxon>
        <taxon>Opitutia</taxon>
        <taxon>Opitutales</taxon>
        <taxon>Opitutaceae</taxon>
        <taxon>Cephaloticoccus</taxon>
    </lineage>
</organism>
<evidence type="ECO:0000313" key="2">
    <source>
        <dbReference type="Proteomes" id="UP000071392"/>
    </source>
</evidence>
<reference evidence="1 2" key="1">
    <citation type="submission" date="2016-02" db="EMBL/GenBank/DDBJ databases">
        <authorList>
            <person name="Wen L."/>
            <person name="He K."/>
            <person name="Yang H."/>
        </authorList>
    </citation>
    <scope>NUCLEOTIDE SEQUENCE [LARGE SCALE GENOMIC DNA]</scope>
    <source>
        <strain evidence="1 2">CV41</strain>
    </source>
</reference>
<name>A0A139SKD2_9BACT</name>
<sequence>MGEVGKITSKLPPPNKTACGCAPRVVEKCSSLMSCVAGPAEGGKVGCVLHFVGAIIVRADTALI</sequence>
<protein>
    <submittedName>
        <fullName evidence="1">Uncharacterized protein</fullName>
    </submittedName>
</protein>
<evidence type="ECO:0000313" key="1">
    <source>
        <dbReference type="EMBL" id="KXU35028.1"/>
    </source>
</evidence>
<gene>
    <name evidence="1" type="ORF">AXK12_00205</name>
</gene>
<accession>A0A139SKD2</accession>
<dbReference type="AlphaFoldDB" id="A0A139SKD2"/>
<comment type="caution">
    <text evidence="1">The sequence shown here is derived from an EMBL/GenBank/DDBJ whole genome shotgun (WGS) entry which is preliminary data.</text>
</comment>
<keyword evidence="2" id="KW-1185">Reference proteome</keyword>
<dbReference type="EMBL" id="LSZP01000045">
    <property type="protein sequence ID" value="KXU35028.1"/>
    <property type="molecule type" value="Genomic_DNA"/>
</dbReference>
<proteinExistence type="predicted"/>